<evidence type="ECO:0000259" key="9">
    <source>
        <dbReference type="PROSITE" id="PS50113"/>
    </source>
</evidence>
<dbReference type="AlphaFoldDB" id="A0A1I6TQM5"/>
<evidence type="ECO:0000256" key="3">
    <source>
        <dbReference type="ARBA" id="ARBA00022553"/>
    </source>
</evidence>
<dbReference type="InterPro" id="IPR036097">
    <property type="entry name" value="HisK_dim/P_sf"/>
</dbReference>
<dbReference type="SMART" id="SM00388">
    <property type="entry name" value="HisKA"/>
    <property type="match status" value="1"/>
</dbReference>
<accession>A0A1I6TQM5</accession>
<dbReference type="SMART" id="SM00086">
    <property type="entry name" value="PAC"/>
    <property type="match status" value="3"/>
</dbReference>
<dbReference type="Pfam" id="PF00989">
    <property type="entry name" value="PAS"/>
    <property type="match status" value="2"/>
</dbReference>
<sequence>MTCKSYYGLMTDSPDSTESNFWADTKSDAVLRRFQALVNVIDDGIYQLDSTGNFVAVNDSIVEITGYSRDRLFGAHVSLLLNETDVGHMNSVIQTRLQTDDWDPPTLEFAIETADREKRLCELRFDLLLEDEIYRGTVGVLRDISTTANRIKCEQKLTQYETIVETIEDGIYVLNEDSRFVVVNQAYVEMTGYSREELLGSHCSLVVGTDVSTKAAEQSMNLLGADEDAATIEADIVRSDGAEIPAESKFTPIISDNGEFRGTVGVVRDVSERNGREQELQKYETIVETVEDGIYVLDENGYLTMVNQSFADMLGYSPKELEGAHAADIVDEGVHQSAKEIEEEIVQGDSDNPSLEATVKTAAGDRIPTEATFAVFPSESKERERVGVVRDITERKERERALEESEQRYRTLIDHFPGAVGLYNEEFEYTVAGGELFESLEISYDEVVGSTIYERYPDDLVERIEPYFKAVFDGESNTFEEQYHNRDFWAHTLPVRNSDCDIFAGMLMVQDITERKEYQRKIEESNERLEQFAYAASHDLREPLRMITSYLQLVDRRYRDKLDEDGREFIEFAVDGADRMQDMIEGLLNYSRVERQGNSFESVDLDTVFENVVDDLQVKIAESNAEISAESLPRVQGDAGQLRQVFQNLLSNAITYSGTEKPQVYVTSVIDDEEVIVSVRDEGVGINVDDQNRIFEVFQRLHTHEEYSGTGIGLALCDRIIERHGGDIWVESEPGEGSTFSFMLPTTSSGR</sequence>
<organism evidence="10 11">
    <name type="scientific">Halostagnicola kamekurae</name>
    <dbReference type="NCBI Taxonomy" id="619731"/>
    <lineage>
        <taxon>Archaea</taxon>
        <taxon>Methanobacteriati</taxon>
        <taxon>Methanobacteriota</taxon>
        <taxon>Stenosarchaea group</taxon>
        <taxon>Halobacteria</taxon>
        <taxon>Halobacteriales</taxon>
        <taxon>Natrialbaceae</taxon>
        <taxon>Halostagnicola</taxon>
    </lineage>
</organism>
<dbReference type="NCBIfam" id="TIGR00229">
    <property type="entry name" value="sensory_box"/>
    <property type="match status" value="4"/>
</dbReference>
<dbReference type="SUPFAM" id="SSF55785">
    <property type="entry name" value="PYP-like sensor domain (PAS domain)"/>
    <property type="match status" value="4"/>
</dbReference>
<dbReference type="FunFam" id="3.30.565.10:FF:000006">
    <property type="entry name" value="Sensor histidine kinase WalK"/>
    <property type="match status" value="1"/>
</dbReference>
<feature type="domain" description="PAC" evidence="9">
    <location>
        <begin position="353"/>
        <end position="404"/>
    </location>
</feature>
<dbReference type="Gene3D" id="1.10.287.130">
    <property type="match status" value="1"/>
</dbReference>
<keyword evidence="11" id="KW-1185">Reference proteome</keyword>
<dbReference type="SMART" id="SM00387">
    <property type="entry name" value="HATPase_c"/>
    <property type="match status" value="1"/>
</dbReference>
<dbReference type="PANTHER" id="PTHR43304:SF1">
    <property type="entry name" value="PAC DOMAIN-CONTAINING PROTEIN"/>
    <property type="match status" value="1"/>
</dbReference>
<dbReference type="SUPFAM" id="SSF55874">
    <property type="entry name" value="ATPase domain of HSP90 chaperone/DNA topoisomerase II/histidine kinase"/>
    <property type="match status" value="1"/>
</dbReference>
<dbReference type="PRINTS" id="PR00344">
    <property type="entry name" value="BCTRLSENSOR"/>
</dbReference>
<evidence type="ECO:0000259" key="8">
    <source>
        <dbReference type="PROSITE" id="PS50112"/>
    </source>
</evidence>
<dbReference type="InterPro" id="IPR005467">
    <property type="entry name" value="His_kinase_dom"/>
</dbReference>
<dbReference type="InterPro" id="IPR000700">
    <property type="entry name" value="PAS-assoc_C"/>
</dbReference>
<dbReference type="PROSITE" id="PS50113">
    <property type="entry name" value="PAC"/>
    <property type="match status" value="3"/>
</dbReference>
<dbReference type="InterPro" id="IPR000014">
    <property type="entry name" value="PAS"/>
</dbReference>
<evidence type="ECO:0000256" key="1">
    <source>
        <dbReference type="ARBA" id="ARBA00000085"/>
    </source>
</evidence>
<dbReference type="Gene3D" id="3.30.450.20">
    <property type="entry name" value="PAS domain"/>
    <property type="match status" value="4"/>
</dbReference>
<dbReference type="Gene3D" id="3.30.565.10">
    <property type="entry name" value="Histidine kinase-like ATPase, C-terminal domain"/>
    <property type="match status" value="1"/>
</dbReference>
<dbReference type="InterPro" id="IPR003594">
    <property type="entry name" value="HATPase_dom"/>
</dbReference>
<name>A0A1I6TQM5_9EURY</name>
<protein>
    <recommendedName>
        <fullName evidence="2">histidine kinase</fullName>
        <ecNumber evidence="2">2.7.13.3</ecNumber>
    </recommendedName>
</protein>
<dbReference type="Pfam" id="PF00512">
    <property type="entry name" value="HisKA"/>
    <property type="match status" value="1"/>
</dbReference>
<dbReference type="EMBL" id="FOZS01000003">
    <property type="protein sequence ID" value="SFS91496.1"/>
    <property type="molecule type" value="Genomic_DNA"/>
</dbReference>
<evidence type="ECO:0000256" key="5">
    <source>
        <dbReference type="ARBA" id="ARBA00022777"/>
    </source>
</evidence>
<keyword evidence="6" id="KW-0175">Coiled coil</keyword>
<dbReference type="InterPro" id="IPR001610">
    <property type="entry name" value="PAC"/>
</dbReference>
<feature type="domain" description="Histidine kinase" evidence="7">
    <location>
        <begin position="535"/>
        <end position="748"/>
    </location>
</feature>
<gene>
    <name evidence="10" type="ORF">SAMN04488556_3322</name>
</gene>
<dbReference type="GO" id="GO:0000155">
    <property type="term" value="F:phosphorelay sensor kinase activity"/>
    <property type="evidence" value="ECO:0007669"/>
    <property type="project" value="InterPro"/>
</dbReference>
<evidence type="ECO:0000313" key="11">
    <source>
        <dbReference type="Proteomes" id="UP000199199"/>
    </source>
</evidence>
<dbReference type="InterPro" id="IPR052162">
    <property type="entry name" value="Sensor_kinase/Photoreceptor"/>
</dbReference>
<dbReference type="InterPro" id="IPR013656">
    <property type="entry name" value="PAS_4"/>
</dbReference>
<evidence type="ECO:0000256" key="6">
    <source>
        <dbReference type="SAM" id="Coils"/>
    </source>
</evidence>
<evidence type="ECO:0000256" key="2">
    <source>
        <dbReference type="ARBA" id="ARBA00012438"/>
    </source>
</evidence>
<dbReference type="CDD" id="cd00082">
    <property type="entry name" value="HisKA"/>
    <property type="match status" value="1"/>
</dbReference>
<evidence type="ECO:0000256" key="4">
    <source>
        <dbReference type="ARBA" id="ARBA00022679"/>
    </source>
</evidence>
<dbReference type="CDD" id="cd00130">
    <property type="entry name" value="PAS"/>
    <property type="match status" value="3"/>
</dbReference>
<comment type="catalytic activity">
    <reaction evidence="1">
        <text>ATP + protein L-histidine = ADP + protein N-phospho-L-histidine.</text>
        <dbReference type="EC" id="2.7.13.3"/>
    </reaction>
</comment>
<dbReference type="EC" id="2.7.13.3" evidence="2"/>
<dbReference type="PROSITE" id="PS50112">
    <property type="entry name" value="PAS"/>
    <property type="match status" value="3"/>
</dbReference>
<evidence type="ECO:0000313" key="10">
    <source>
        <dbReference type="EMBL" id="SFS91496.1"/>
    </source>
</evidence>
<feature type="domain" description="PAS" evidence="8">
    <location>
        <begin position="279"/>
        <end position="349"/>
    </location>
</feature>
<keyword evidence="5" id="KW-0418">Kinase</keyword>
<feature type="domain" description="PAC" evidence="9">
    <location>
        <begin position="472"/>
        <end position="524"/>
    </location>
</feature>
<reference evidence="11" key="1">
    <citation type="submission" date="2016-10" db="EMBL/GenBank/DDBJ databases">
        <authorList>
            <person name="Varghese N."/>
            <person name="Submissions S."/>
        </authorList>
    </citation>
    <scope>NUCLEOTIDE SEQUENCE [LARGE SCALE GENOMIC DNA]</scope>
    <source>
        <strain evidence="11">DSM 22427</strain>
    </source>
</reference>
<dbReference type="InterPro" id="IPR013767">
    <property type="entry name" value="PAS_fold"/>
</dbReference>
<dbReference type="SMART" id="SM00091">
    <property type="entry name" value="PAS"/>
    <property type="match status" value="4"/>
</dbReference>
<dbReference type="InterPro" id="IPR004358">
    <property type="entry name" value="Sig_transdc_His_kin-like_C"/>
</dbReference>
<dbReference type="Pfam" id="PF02518">
    <property type="entry name" value="HATPase_c"/>
    <property type="match status" value="1"/>
</dbReference>
<feature type="domain" description="PAS" evidence="8">
    <location>
        <begin position="156"/>
        <end position="200"/>
    </location>
</feature>
<keyword evidence="4" id="KW-0808">Transferase</keyword>
<feature type="domain" description="PAC" evidence="9">
    <location>
        <begin position="230"/>
        <end position="282"/>
    </location>
</feature>
<dbReference type="Pfam" id="PF08448">
    <property type="entry name" value="PAS_4"/>
    <property type="match status" value="1"/>
</dbReference>
<feature type="coiled-coil region" evidence="6">
    <location>
        <begin position="508"/>
        <end position="535"/>
    </location>
</feature>
<evidence type="ECO:0000259" key="7">
    <source>
        <dbReference type="PROSITE" id="PS50109"/>
    </source>
</evidence>
<dbReference type="GO" id="GO:0006355">
    <property type="term" value="P:regulation of DNA-templated transcription"/>
    <property type="evidence" value="ECO:0007669"/>
    <property type="project" value="InterPro"/>
</dbReference>
<feature type="domain" description="PAS" evidence="8">
    <location>
        <begin position="30"/>
        <end position="100"/>
    </location>
</feature>
<dbReference type="Proteomes" id="UP000199199">
    <property type="component" value="Unassembled WGS sequence"/>
</dbReference>
<dbReference type="SUPFAM" id="SSF47384">
    <property type="entry name" value="Homodimeric domain of signal transducing histidine kinase"/>
    <property type="match status" value="1"/>
</dbReference>
<dbReference type="PANTHER" id="PTHR43304">
    <property type="entry name" value="PHYTOCHROME-LIKE PROTEIN CPH1"/>
    <property type="match status" value="1"/>
</dbReference>
<dbReference type="InterPro" id="IPR036890">
    <property type="entry name" value="HATPase_C_sf"/>
</dbReference>
<dbReference type="Pfam" id="PF13426">
    <property type="entry name" value="PAS_9"/>
    <property type="match status" value="1"/>
</dbReference>
<proteinExistence type="predicted"/>
<keyword evidence="3" id="KW-0597">Phosphoprotein</keyword>
<dbReference type="InterPro" id="IPR003661">
    <property type="entry name" value="HisK_dim/P_dom"/>
</dbReference>
<dbReference type="InterPro" id="IPR035965">
    <property type="entry name" value="PAS-like_dom_sf"/>
</dbReference>
<dbReference type="PROSITE" id="PS50109">
    <property type="entry name" value="HIS_KIN"/>
    <property type="match status" value="1"/>
</dbReference>